<feature type="region of interest" description="Disordered" evidence="2">
    <location>
        <begin position="101"/>
        <end position="128"/>
    </location>
</feature>
<feature type="region of interest" description="Disordered" evidence="2">
    <location>
        <begin position="304"/>
        <end position="407"/>
    </location>
</feature>
<comment type="caution">
    <text evidence="4">The sequence shown here is derived from an EMBL/GenBank/DDBJ whole genome shotgun (WGS) entry which is preliminary data.</text>
</comment>
<accession>A0A840NK39</accession>
<dbReference type="InterPro" id="IPR049082">
    <property type="entry name" value="T7SS_signal"/>
</dbReference>
<dbReference type="Pfam" id="PF21725">
    <property type="entry name" value="T7SS_signal"/>
    <property type="match status" value="1"/>
</dbReference>
<evidence type="ECO:0000313" key="4">
    <source>
        <dbReference type="EMBL" id="MBB5071431.1"/>
    </source>
</evidence>
<feature type="compositionally biased region" description="Basic and acidic residues" evidence="2">
    <location>
        <begin position="355"/>
        <end position="373"/>
    </location>
</feature>
<gene>
    <name evidence="4" type="ORF">BJ969_004519</name>
</gene>
<feature type="compositionally biased region" description="Basic and acidic residues" evidence="2">
    <location>
        <begin position="321"/>
        <end position="347"/>
    </location>
</feature>
<feature type="coiled-coil region" evidence="1">
    <location>
        <begin position="407"/>
        <end position="459"/>
    </location>
</feature>
<feature type="compositionally biased region" description="Basic and acidic residues" evidence="2">
    <location>
        <begin position="101"/>
        <end position="116"/>
    </location>
</feature>
<organism evidence="4 5">
    <name type="scientific">Saccharopolyspora gloriosae</name>
    <dbReference type="NCBI Taxonomy" id="455344"/>
    <lineage>
        <taxon>Bacteria</taxon>
        <taxon>Bacillati</taxon>
        <taxon>Actinomycetota</taxon>
        <taxon>Actinomycetes</taxon>
        <taxon>Pseudonocardiales</taxon>
        <taxon>Pseudonocardiaceae</taxon>
        <taxon>Saccharopolyspora</taxon>
    </lineage>
</organism>
<feature type="region of interest" description="Disordered" evidence="2">
    <location>
        <begin position="1"/>
        <end position="26"/>
    </location>
</feature>
<feature type="domain" description="Putative T7SS secretion signal" evidence="3">
    <location>
        <begin position="4"/>
        <end position="174"/>
    </location>
</feature>
<dbReference type="EMBL" id="JACHIV010000001">
    <property type="protein sequence ID" value="MBB5071431.1"/>
    <property type="molecule type" value="Genomic_DNA"/>
</dbReference>
<evidence type="ECO:0000256" key="1">
    <source>
        <dbReference type="SAM" id="Coils"/>
    </source>
</evidence>
<sequence length="461" mass="48739">MAAQLGDTDDPTELVPGDVAGTGDKADTLRRIADGLGAVRRIDSEHAWTGPAADAYRKTVRDEQQRWDVAAAAFGKAASALTDHGNALRSAQDKAARAIELHRQGEQDSARAEKAHAAQVKAAGPEDRVAPFQDPGAAKTAEAQAILDQARSELRSASAATRTALKQAAESAPDPSVLERLADMARATGGTYFEAYKSFTGGALGAVGEMGMGVLGMAAKPLHLMTDPAATISAGFSAGAGIVHMVTTKEGWGQTIGSLDEWKKDPAAALGKAATNIGTTVAGGGAGAGAKAAGLGGKVGRVGKLAPEAPSGSPFDGAPPVEKRSHFDPPYGYDEHGPRLNENRPAPEPEPEPEPVERNSPDEDYFPRGRPDWMDEDVLDPMNPGDGPSTPESEPPRAAEPPSASWRAAAEENLQRLYKANEEARDYQTELEQHRPQDLAKHREDIVEIRKQIRDLEARLR</sequence>
<name>A0A840NK39_9PSEU</name>
<evidence type="ECO:0000259" key="3">
    <source>
        <dbReference type="Pfam" id="PF21725"/>
    </source>
</evidence>
<reference evidence="4 5" key="1">
    <citation type="submission" date="2020-08" db="EMBL/GenBank/DDBJ databases">
        <title>Sequencing the genomes of 1000 actinobacteria strains.</title>
        <authorList>
            <person name="Klenk H.-P."/>
        </authorList>
    </citation>
    <scope>NUCLEOTIDE SEQUENCE [LARGE SCALE GENOMIC DNA]</scope>
    <source>
        <strain evidence="4 5">DSM 45582</strain>
    </source>
</reference>
<protein>
    <submittedName>
        <fullName evidence="4">Uncharacterized protein YukE</fullName>
    </submittedName>
</protein>
<dbReference type="AlphaFoldDB" id="A0A840NK39"/>
<evidence type="ECO:0000256" key="2">
    <source>
        <dbReference type="SAM" id="MobiDB-lite"/>
    </source>
</evidence>
<keyword evidence="5" id="KW-1185">Reference proteome</keyword>
<dbReference type="Proteomes" id="UP000580474">
    <property type="component" value="Unassembled WGS sequence"/>
</dbReference>
<keyword evidence="1" id="KW-0175">Coiled coil</keyword>
<dbReference type="RefSeq" id="WP_184481773.1">
    <property type="nucleotide sequence ID" value="NZ_JACHIV010000001.1"/>
</dbReference>
<evidence type="ECO:0000313" key="5">
    <source>
        <dbReference type="Proteomes" id="UP000580474"/>
    </source>
</evidence>
<proteinExistence type="predicted"/>